<dbReference type="EMBL" id="JAWDKD010000018">
    <property type="protein sequence ID" value="MDV0447262.1"/>
    <property type="molecule type" value="Genomic_DNA"/>
</dbReference>
<protein>
    <recommendedName>
        <fullName evidence="4">DUF3307 domain-containing protein</fullName>
    </recommendedName>
</protein>
<proteinExistence type="predicted"/>
<dbReference type="AlphaFoldDB" id="A0AAE4SD96"/>
<dbReference type="Pfam" id="PF11750">
    <property type="entry name" value="DUF3307"/>
    <property type="match status" value="1"/>
</dbReference>
<evidence type="ECO:0000313" key="3">
    <source>
        <dbReference type="Proteomes" id="UP001271789"/>
    </source>
</evidence>
<dbReference type="InterPro" id="IPR021737">
    <property type="entry name" value="Phage_phiKZ_Orf197"/>
</dbReference>
<name>A0AAE4SD96_9EURY</name>
<feature type="transmembrane region" description="Helical" evidence="1">
    <location>
        <begin position="247"/>
        <end position="267"/>
    </location>
</feature>
<keyword evidence="1" id="KW-0812">Transmembrane</keyword>
<keyword evidence="3" id="KW-1185">Reference proteome</keyword>
<keyword evidence="1" id="KW-1133">Transmembrane helix</keyword>
<feature type="transmembrane region" description="Helical" evidence="1">
    <location>
        <begin position="75"/>
        <end position="95"/>
    </location>
</feature>
<evidence type="ECO:0000256" key="1">
    <source>
        <dbReference type="SAM" id="Phobius"/>
    </source>
</evidence>
<feature type="transmembrane region" description="Helical" evidence="1">
    <location>
        <begin position="209"/>
        <end position="227"/>
    </location>
</feature>
<comment type="caution">
    <text evidence="2">The sequence shown here is derived from an EMBL/GenBank/DDBJ whole genome shotgun (WGS) entry which is preliminary data.</text>
</comment>
<keyword evidence="1" id="KW-0472">Membrane</keyword>
<feature type="transmembrane region" description="Helical" evidence="1">
    <location>
        <begin position="45"/>
        <end position="69"/>
    </location>
</feature>
<feature type="transmembrane region" description="Helical" evidence="1">
    <location>
        <begin position="141"/>
        <end position="165"/>
    </location>
</feature>
<evidence type="ECO:0008006" key="4">
    <source>
        <dbReference type="Google" id="ProtNLM"/>
    </source>
</evidence>
<sequence>MDTEIFNFYLFIFLFCHVVGDYYFQTEKLAGEKENNYRKTGIHCILYAVPFLIFLIVYLLFPTLFHIPSPSNSEIFAVILAIAGIIISHAVIDLVKCRWIKNTAEFKIERQRNAYITDQVLHLIVILVAAAWLFVETTSDAAEIIISSADLYMGFKIVLFAAIILKPANISFKKIFSKYQPLKNESQNDETDKTTIAGAGATIGSLERLLMGFFMIINQFAAVGLIMTAKSIARYDKISKDPSFAEYYLIGTLYSILITLVAYLLIFRL</sequence>
<feature type="transmembrane region" description="Helical" evidence="1">
    <location>
        <begin position="115"/>
        <end position="135"/>
    </location>
</feature>
<organism evidence="2 3">
    <name type="scientific">Methanolapillus africanus</name>
    <dbReference type="NCBI Taxonomy" id="3028297"/>
    <lineage>
        <taxon>Archaea</taxon>
        <taxon>Methanobacteriati</taxon>
        <taxon>Methanobacteriota</taxon>
        <taxon>Stenosarchaea group</taxon>
        <taxon>Methanomicrobia</taxon>
        <taxon>Methanosarcinales</taxon>
        <taxon>Methanosarcinaceae</taxon>
        <taxon>Methanolapillus</taxon>
    </lineage>
</organism>
<dbReference type="Proteomes" id="UP001271789">
    <property type="component" value="Unassembled WGS sequence"/>
</dbReference>
<accession>A0AAE4SD96</accession>
<dbReference type="RefSeq" id="WP_338099687.1">
    <property type="nucleotide sequence ID" value="NZ_JAWDKD010000018.1"/>
</dbReference>
<reference evidence="2" key="1">
    <citation type="submission" date="2023-06" db="EMBL/GenBank/DDBJ databases">
        <title>Genome sequence of Methanosarcinaceae archaeon Ag5.</title>
        <authorList>
            <person name="Protasov E."/>
            <person name="Platt K."/>
            <person name="Poehlein A."/>
            <person name="Daniel R."/>
            <person name="Brune A."/>
        </authorList>
    </citation>
    <scope>NUCLEOTIDE SEQUENCE</scope>
    <source>
        <strain evidence="2">Ag5</strain>
    </source>
</reference>
<feature type="transmembrane region" description="Helical" evidence="1">
    <location>
        <begin position="6"/>
        <end position="24"/>
    </location>
</feature>
<gene>
    <name evidence="2" type="ORF">MsAg5_11420</name>
</gene>
<evidence type="ECO:0000313" key="2">
    <source>
        <dbReference type="EMBL" id="MDV0447262.1"/>
    </source>
</evidence>